<feature type="region of interest" description="Disordered" evidence="1">
    <location>
        <begin position="1"/>
        <end position="48"/>
    </location>
</feature>
<proteinExistence type="predicted"/>
<reference evidence="2" key="1">
    <citation type="submission" date="2018-04" db="EMBL/GenBank/DDBJ databases">
        <title>Whole genome sequencing of Hypsizygus marmoreus.</title>
        <authorList>
            <person name="Choi I.-G."/>
            <person name="Min B."/>
            <person name="Kim J.-G."/>
            <person name="Kim S."/>
            <person name="Oh Y.-L."/>
            <person name="Kong W.-S."/>
            <person name="Park H."/>
            <person name="Jeong J."/>
            <person name="Song E.-S."/>
        </authorList>
    </citation>
    <scope>NUCLEOTIDE SEQUENCE [LARGE SCALE GENOMIC DNA]</scope>
    <source>
        <strain evidence="2">51987-8</strain>
    </source>
</reference>
<dbReference type="AlphaFoldDB" id="A0A369KCR2"/>
<comment type="caution">
    <text evidence="2">The sequence shown here is derived from an EMBL/GenBank/DDBJ whole genome shotgun (WGS) entry which is preliminary data.</text>
</comment>
<evidence type="ECO:0000313" key="2">
    <source>
        <dbReference type="EMBL" id="RDB30667.1"/>
    </source>
</evidence>
<feature type="compositionally biased region" description="Low complexity" evidence="1">
    <location>
        <begin position="10"/>
        <end position="24"/>
    </location>
</feature>
<dbReference type="InParanoid" id="A0A369KCR2"/>
<evidence type="ECO:0000256" key="1">
    <source>
        <dbReference type="SAM" id="MobiDB-lite"/>
    </source>
</evidence>
<keyword evidence="3" id="KW-1185">Reference proteome</keyword>
<accession>A0A369KCR2</accession>
<name>A0A369KCR2_HYPMA</name>
<evidence type="ECO:0000313" key="3">
    <source>
        <dbReference type="Proteomes" id="UP000076154"/>
    </source>
</evidence>
<gene>
    <name evidence="2" type="ORF">Hypma_005711</name>
</gene>
<dbReference type="Proteomes" id="UP000076154">
    <property type="component" value="Unassembled WGS sequence"/>
</dbReference>
<dbReference type="EMBL" id="LUEZ02000004">
    <property type="protein sequence ID" value="RDB30667.1"/>
    <property type="molecule type" value="Genomic_DNA"/>
</dbReference>
<dbReference type="OrthoDB" id="2686745at2759"/>
<sequence>MNAILHHADSSLLSSAPSSPAPVHCHPLMRPPPNYDLSQDQAAHGARQKNVLSQVKRKLVLLFSQNLTLHYNEQKLEDVKNQMVTKFPIFDNYKNMWPLDIIIISLLKYYLAHGKDAFMKNVVNNMQEVISPASISSCTHHSKAI</sequence>
<protein>
    <submittedName>
        <fullName evidence="2">Uncharacterized protein</fullName>
    </submittedName>
</protein>
<organism evidence="2 3">
    <name type="scientific">Hypsizygus marmoreus</name>
    <name type="common">White beech mushroom</name>
    <name type="synonym">Agaricus marmoreus</name>
    <dbReference type="NCBI Taxonomy" id="39966"/>
    <lineage>
        <taxon>Eukaryota</taxon>
        <taxon>Fungi</taxon>
        <taxon>Dikarya</taxon>
        <taxon>Basidiomycota</taxon>
        <taxon>Agaricomycotina</taxon>
        <taxon>Agaricomycetes</taxon>
        <taxon>Agaricomycetidae</taxon>
        <taxon>Agaricales</taxon>
        <taxon>Tricholomatineae</taxon>
        <taxon>Lyophyllaceae</taxon>
        <taxon>Hypsizygus</taxon>
    </lineage>
</organism>